<dbReference type="InterPro" id="IPR004942">
    <property type="entry name" value="Roadblock/LAMTOR2_dom"/>
</dbReference>
<feature type="domain" description="Roadblock/LAMTOR2" evidence="1">
    <location>
        <begin position="11"/>
        <end position="101"/>
    </location>
</feature>
<dbReference type="SUPFAM" id="SSF103196">
    <property type="entry name" value="Roadblock/LC7 domain"/>
    <property type="match status" value="1"/>
</dbReference>
<keyword evidence="3" id="KW-1185">Reference proteome</keyword>
<comment type="caution">
    <text evidence="2">The sequence shown here is derived from an EMBL/GenBank/DDBJ whole genome shotgun (WGS) entry which is preliminary data.</text>
</comment>
<dbReference type="PANTHER" id="PTHR36222">
    <property type="entry name" value="SERINE PROTEASE INHIBITOR RV3364C"/>
    <property type="match status" value="1"/>
</dbReference>
<proteinExistence type="predicted"/>
<dbReference type="Gene3D" id="3.30.450.30">
    <property type="entry name" value="Dynein light chain 2a, cytoplasmic"/>
    <property type="match status" value="1"/>
</dbReference>
<dbReference type="InterPro" id="IPR053141">
    <property type="entry name" value="Mycobact_SerProt_Inhib_Rv3364c"/>
</dbReference>
<name>A0A365HD88_9ACTN</name>
<dbReference type="EMBL" id="QLYX01000001">
    <property type="protein sequence ID" value="RAY17071.1"/>
    <property type="molecule type" value="Genomic_DNA"/>
</dbReference>
<dbReference type="Proteomes" id="UP000251891">
    <property type="component" value="Unassembled WGS sequence"/>
</dbReference>
<evidence type="ECO:0000313" key="3">
    <source>
        <dbReference type="Proteomes" id="UP000251891"/>
    </source>
</evidence>
<dbReference type="PANTHER" id="PTHR36222:SF1">
    <property type="entry name" value="SERINE PROTEASE INHIBITOR RV3364C"/>
    <property type="match status" value="1"/>
</dbReference>
<evidence type="ECO:0000259" key="1">
    <source>
        <dbReference type="SMART" id="SM00960"/>
    </source>
</evidence>
<evidence type="ECO:0000313" key="2">
    <source>
        <dbReference type="EMBL" id="RAY17071.1"/>
    </source>
</evidence>
<organism evidence="2 3">
    <name type="scientific">Actinomadura craniellae</name>
    <dbReference type="NCBI Taxonomy" id="2231787"/>
    <lineage>
        <taxon>Bacteria</taxon>
        <taxon>Bacillati</taxon>
        <taxon>Actinomycetota</taxon>
        <taxon>Actinomycetes</taxon>
        <taxon>Streptosporangiales</taxon>
        <taxon>Thermomonosporaceae</taxon>
        <taxon>Actinomadura</taxon>
    </lineage>
</organism>
<accession>A0A365HD88</accession>
<reference evidence="2 3" key="1">
    <citation type="submission" date="2018-06" db="EMBL/GenBank/DDBJ databases">
        <title>Actinomadura craniellae sp. nov. isolated from marine sponge Craniella sp.</title>
        <authorList>
            <person name="Li L."/>
            <person name="Xu Q.H."/>
            <person name="Lin H.W."/>
            <person name="Lu Y.H."/>
        </authorList>
    </citation>
    <scope>NUCLEOTIDE SEQUENCE [LARGE SCALE GENOMIC DNA]</scope>
    <source>
        <strain evidence="2 3">LHW63021</strain>
    </source>
</reference>
<dbReference type="SMART" id="SM00960">
    <property type="entry name" value="Robl_LC7"/>
    <property type="match status" value="1"/>
</dbReference>
<gene>
    <name evidence="2" type="ORF">DPM19_02590</name>
</gene>
<sequence length="129" mass="13829">MRQQTMPGELDWLLDDLVHRVGGVRHALLLAEDGLVLATSGNITREDAGFLAALASGFDRLAGGVREHYRARRVQQSTVELDDMLFFVVPAGGGNCLAVLSDKGGNAGLVAYEATMLIRRLQGQPTAPL</sequence>
<dbReference type="Pfam" id="PF03259">
    <property type="entry name" value="Robl_LC7"/>
    <property type="match status" value="1"/>
</dbReference>
<dbReference type="AlphaFoldDB" id="A0A365HD88"/>
<dbReference type="RefSeq" id="WP_111863125.1">
    <property type="nucleotide sequence ID" value="NZ_QLYX01000001.1"/>
</dbReference>
<protein>
    <submittedName>
        <fullName evidence="2">Roadblock/LC7 domain-containing protein</fullName>
    </submittedName>
</protein>
<dbReference type="OrthoDB" id="5187023at2"/>